<evidence type="ECO:0000256" key="6">
    <source>
        <dbReference type="ARBA" id="ARBA00022692"/>
    </source>
</evidence>
<comment type="similarity">
    <text evidence="3 9">Belongs to the CobD/CbiB family.</text>
</comment>
<evidence type="ECO:0000256" key="3">
    <source>
        <dbReference type="ARBA" id="ARBA00006263"/>
    </source>
</evidence>
<dbReference type="Proteomes" id="UP001595548">
    <property type="component" value="Unassembled WGS sequence"/>
</dbReference>
<comment type="caution">
    <text evidence="10">The sequence shown here is derived from an EMBL/GenBank/DDBJ whole genome shotgun (WGS) entry which is preliminary data.</text>
</comment>
<evidence type="ECO:0000256" key="4">
    <source>
        <dbReference type="ARBA" id="ARBA00022475"/>
    </source>
</evidence>
<dbReference type="NCBIfam" id="TIGR00380">
    <property type="entry name" value="cobal_cbiB"/>
    <property type="match status" value="1"/>
</dbReference>
<feature type="transmembrane region" description="Helical" evidence="9">
    <location>
        <begin position="290"/>
        <end position="310"/>
    </location>
</feature>
<evidence type="ECO:0000256" key="9">
    <source>
        <dbReference type="HAMAP-Rule" id="MF_00024"/>
    </source>
</evidence>
<dbReference type="HAMAP" id="MF_00024">
    <property type="entry name" value="CobD_CbiB"/>
    <property type="match status" value="1"/>
</dbReference>
<evidence type="ECO:0000256" key="5">
    <source>
        <dbReference type="ARBA" id="ARBA00022573"/>
    </source>
</evidence>
<gene>
    <name evidence="10" type="primary">cbiB</name>
    <name evidence="9" type="synonym">cobD</name>
    <name evidence="10" type="ORF">ACFOEB_05605</name>
</gene>
<feature type="transmembrane region" description="Helical" evidence="9">
    <location>
        <begin position="49"/>
        <end position="70"/>
    </location>
</feature>
<evidence type="ECO:0000313" key="10">
    <source>
        <dbReference type="EMBL" id="MFC3154673.1"/>
    </source>
</evidence>
<keyword evidence="7 9" id="KW-1133">Transmembrane helix</keyword>
<organism evidence="10 11">
    <name type="scientific">Gilvimarinus japonicus</name>
    <dbReference type="NCBI Taxonomy" id="1796469"/>
    <lineage>
        <taxon>Bacteria</taxon>
        <taxon>Pseudomonadati</taxon>
        <taxon>Pseudomonadota</taxon>
        <taxon>Gammaproteobacteria</taxon>
        <taxon>Cellvibrionales</taxon>
        <taxon>Cellvibrionaceae</taxon>
        <taxon>Gilvimarinus</taxon>
    </lineage>
</organism>
<evidence type="ECO:0000256" key="7">
    <source>
        <dbReference type="ARBA" id="ARBA00022989"/>
    </source>
</evidence>
<evidence type="ECO:0000256" key="2">
    <source>
        <dbReference type="ARBA" id="ARBA00004953"/>
    </source>
</evidence>
<evidence type="ECO:0000256" key="1">
    <source>
        <dbReference type="ARBA" id="ARBA00004651"/>
    </source>
</evidence>
<name>A0ABV7HPQ6_9GAMM</name>
<reference evidence="11" key="1">
    <citation type="journal article" date="2019" name="Int. J. Syst. Evol. Microbiol.">
        <title>The Global Catalogue of Microorganisms (GCM) 10K type strain sequencing project: providing services to taxonomists for standard genome sequencing and annotation.</title>
        <authorList>
            <consortium name="The Broad Institute Genomics Platform"/>
            <consortium name="The Broad Institute Genome Sequencing Center for Infectious Disease"/>
            <person name="Wu L."/>
            <person name="Ma J."/>
        </authorList>
    </citation>
    <scope>NUCLEOTIDE SEQUENCE [LARGE SCALE GENOMIC DNA]</scope>
    <source>
        <strain evidence="11">KCTC 52141</strain>
    </source>
</reference>
<keyword evidence="5 9" id="KW-0169">Cobalamin biosynthesis</keyword>
<keyword evidence="4 9" id="KW-1003">Cell membrane</keyword>
<dbReference type="Pfam" id="PF03186">
    <property type="entry name" value="CobD_Cbib"/>
    <property type="match status" value="1"/>
</dbReference>
<comment type="function">
    <text evidence="9">Converts cobyric acid to cobinamide by the addition of aminopropanol on the F carboxylic group.</text>
</comment>
<accession>A0ABV7HPQ6</accession>
<dbReference type="PANTHER" id="PTHR34308:SF1">
    <property type="entry name" value="COBALAMIN BIOSYNTHESIS PROTEIN CBIB"/>
    <property type="match status" value="1"/>
</dbReference>
<keyword evidence="11" id="KW-1185">Reference proteome</keyword>
<comment type="pathway">
    <text evidence="2 9">Cofactor biosynthesis; adenosylcobalamin biosynthesis.</text>
</comment>
<dbReference type="RefSeq" id="WP_382415065.1">
    <property type="nucleotide sequence ID" value="NZ_AP031500.1"/>
</dbReference>
<sequence>MVTALALLLGVSLDYRLGEPARFHPLVGFGYCADKIERHFNRGGNGSRLMGVLALLLCILPALLASSYLWWWLLNTYSLLTIVAGGVGLYFTLGWRSLVQHVAAVQVALETPDLLKARTAVARIVSRDCEQADTLQVRRAALESLLENSADAVVAPLFWFAVAGLPGAIVYRLSNTLDAMWGYKNNRFWHFGWAAARWDDALNFLPVRLTALAFAAVGDAAGALQSWRKSAGHWASPNAGPVISAGAGALQLSLGGGAFYHKCWHDKPATAGAPPASDAIPRALGLVSRALILVVVVLVLLALLINRVALDV</sequence>
<proteinExistence type="inferred from homology"/>
<dbReference type="EMBL" id="JBHRTL010000006">
    <property type="protein sequence ID" value="MFC3154673.1"/>
    <property type="molecule type" value="Genomic_DNA"/>
</dbReference>
<evidence type="ECO:0000313" key="11">
    <source>
        <dbReference type="Proteomes" id="UP001595548"/>
    </source>
</evidence>
<evidence type="ECO:0000256" key="8">
    <source>
        <dbReference type="ARBA" id="ARBA00023136"/>
    </source>
</evidence>
<comment type="subcellular location">
    <subcellularLocation>
        <location evidence="1 9">Cell membrane</location>
        <topology evidence="1 9">Multi-pass membrane protein</topology>
    </subcellularLocation>
</comment>
<feature type="transmembrane region" description="Helical" evidence="9">
    <location>
        <begin position="152"/>
        <end position="171"/>
    </location>
</feature>
<dbReference type="InterPro" id="IPR004485">
    <property type="entry name" value="Cobalamin_biosynth_CobD/CbiB"/>
</dbReference>
<protein>
    <recommendedName>
        <fullName evidence="9">Cobalamin biosynthesis protein CobD</fullName>
    </recommendedName>
</protein>
<keyword evidence="8 9" id="KW-0472">Membrane</keyword>
<feature type="transmembrane region" description="Helical" evidence="9">
    <location>
        <begin position="77"/>
        <end position="95"/>
    </location>
</feature>
<dbReference type="PANTHER" id="PTHR34308">
    <property type="entry name" value="COBALAMIN BIOSYNTHESIS PROTEIN CBIB"/>
    <property type="match status" value="1"/>
</dbReference>
<comment type="caution">
    <text evidence="9">Lacks conserved residue(s) required for the propagation of feature annotation.</text>
</comment>
<keyword evidence="6 9" id="KW-0812">Transmembrane</keyword>